<evidence type="ECO:0000256" key="1">
    <source>
        <dbReference type="SAM" id="MobiDB-lite"/>
    </source>
</evidence>
<evidence type="ECO:0000313" key="3">
    <source>
        <dbReference type="Proteomes" id="UP000756346"/>
    </source>
</evidence>
<dbReference type="EMBL" id="JAGTJQ010000015">
    <property type="protein sequence ID" value="KAH7012097.1"/>
    <property type="molecule type" value="Genomic_DNA"/>
</dbReference>
<keyword evidence="3" id="KW-1185">Reference proteome</keyword>
<accession>A0A9P8XS19</accession>
<feature type="compositionally biased region" description="Polar residues" evidence="1">
    <location>
        <begin position="57"/>
        <end position="70"/>
    </location>
</feature>
<name>A0A9P8XS19_9PEZI</name>
<dbReference type="GeneID" id="70185495"/>
<feature type="region of interest" description="Disordered" evidence="1">
    <location>
        <begin position="57"/>
        <end position="76"/>
    </location>
</feature>
<reference evidence="2" key="1">
    <citation type="journal article" date="2021" name="Nat. Commun.">
        <title>Genetic determinants of endophytism in the Arabidopsis root mycobiome.</title>
        <authorList>
            <person name="Mesny F."/>
            <person name="Miyauchi S."/>
            <person name="Thiergart T."/>
            <person name="Pickel B."/>
            <person name="Atanasova L."/>
            <person name="Karlsson M."/>
            <person name="Huettel B."/>
            <person name="Barry K.W."/>
            <person name="Haridas S."/>
            <person name="Chen C."/>
            <person name="Bauer D."/>
            <person name="Andreopoulos W."/>
            <person name="Pangilinan J."/>
            <person name="LaButti K."/>
            <person name="Riley R."/>
            <person name="Lipzen A."/>
            <person name="Clum A."/>
            <person name="Drula E."/>
            <person name="Henrissat B."/>
            <person name="Kohler A."/>
            <person name="Grigoriev I.V."/>
            <person name="Martin F.M."/>
            <person name="Hacquard S."/>
        </authorList>
    </citation>
    <scope>NUCLEOTIDE SEQUENCE</scope>
    <source>
        <strain evidence="2">MPI-CAGE-CH-0230</strain>
    </source>
</reference>
<evidence type="ECO:0000313" key="2">
    <source>
        <dbReference type="EMBL" id="KAH7012097.1"/>
    </source>
</evidence>
<feature type="non-terminal residue" evidence="2">
    <location>
        <position position="1"/>
    </location>
</feature>
<protein>
    <submittedName>
        <fullName evidence="2">Uncharacterized protein</fullName>
    </submittedName>
</protein>
<dbReference type="OrthoDB" id="5236816at2759"/>
<feature type="region of interest" description="Disordered" evidence="1">
    <location>
        <begin position="376"/>
        <end position="406"/>
    </location>
</feature>
<feature type="compositionally biased region" description="Basic residues" evidence="1">
    <location>
        <begin position="392"/>
        <end position="406"/>
    </location>
</feature>
<dbReference type="RefSeq" id="XP_046004473.1">
    <property type="nucleotide sequence ID" value="XM_046155949.1"/>
</dbReference>
<dbReference type="Proteomes" id="UP000756346">
    <property type="component" value="Unassembled WGS sequence"/>
</dbReference>
<sequence length="406" mass="45673">MTTNTPPSKRARMRRGHTVPEARSLNSTMLRHPGTSLFILPICWTPLHSQLLGVSFSQQPDQRTPMPANTSPRRSRRIPPTVLKLRRDLNALLAVEEVPLTKTHAVKDILSTLFPSHLSRRKTSADLDLRFGSRCYAKAVRAQAIWKHPDSGSSSFDSAATCSNRSASQLLSSKSISSPTQNNPVLAYISRSYLDHVRRDRRRIPRSPDGSDNGPVQRLHDLRSKNLRPSNMDEDPYFVAAIIALAQQAVYTVDAQSRRTLFIPRDVEVRVITVSEEEECFIVYSTVVPAARIKMFDQPNKAPESPADIHIKHTRVPVWPVLGLKERLGHVLGREVVGDFNKNGMVTYKDELTPCPEKGSTKRRCEILPEVLNVSFSEDPNAGSPDHNDNKAKRRRLPKRRVGLVR</sequence>
<organism evidence="2 3">
    <name type="scientific">Microdochium trichocladiopsis</name>
    <dbReference type="NCBI Taxonomy" id="1682393"/>
    <lineage>
        <taxon>Eukaryota</taxon>
        <taxon>Fungi</taxon>
        <taxon>Dikarya</taxon>
        <taxon>Ascomycota</taxon>
        <taxon>Pezizomycotina</taxon>
        <taxon>Sordariomycetes</taxon>
        <taxon>Xylariomycetidae</taxon>
        <taxon>Xylariales</taxon>
        <taxon>Microdochiaceae</taxon>
        <taxon>Microdochium</taxon>
    </lineage>
</organism>
<feature type="region of interest" description="Disordered" evidence="1">
    <location>
        <begin position="202"/>
        <end position="228"/>
    </location>
</feature>
<dbReference type="AlphaFoldDB" id="A0A9P8XS19"/>
<comment type="caution">
    <text evidence="2">The sequence shown here is derived from an EMBL/GenBank/DDBJ whole genome shotgun (WGS) entry which is preliminary data.</text>
</comment>
<proteinExistence type="predicted"/>
<gene>
    <name evidence="2" type="ORF">B0I36DRAFT_340519</name>
</gene>